<name>A0A222G7B5_9GAMM</name>
<evidence type="ECO:0000313" key="6">
    <source>
        <dbReference type="Proteomes" id="UP000202259"/>
    </source>
</evidence>
<dbReference type="SFLD" id="SFLDS00003">
    <property type="entry name" value="Haloacid_Dehalogenase"/>
    <property type="match status" value="1"/>
</dbReference>
<dbReference type="Proteomes" id="UP000202259">
    <property type="component" value="Chromosome"/>
</dbReference>
<dbReference type="InterPro" id="IPR023198">
    <property type="entry name" value="PGP-like_dom2"/>
</dbReference>
<dbReference type="Pfam" id="PF13419">
    <property type="entry name" value="HAD_2"/>
    <property type="match status" value="1"/>
</dbReference>
<dbReference type="GO" id="GO:0046872">
    <property type="term" value="F:metal ion binding"/>
    <property type="evidence" value="ECO:0007669"/>
    <property type="project" value="UniProtKB-KW"/>
</dbReference>
<dbReference type="InterPro" id="IPR006439">
    <property type="entry name" value="HAD-SF_hydro_IA"/>
</dbReference>
<dbReference type="InterPro" id="IPR041492">
    <property type="entry name" value="HAD_2"/>
</dbReference>
<accession>A0A222G7B5</accession>
<dbReference type="RefSeq" id="WP_081149842.1">
    <property type="nucleotide sequence ID" value="NZ_CP020465.1"/>
</dbReference>
<dbReference type="EMBL" id="CP020465">
    <property type="protein sequence ID" value="ASP47274.1"/>
    <property type="molecule type" value="Genomic_DNA"/>
</dbReference>
<proteinExistence type="inferred from homology"/>
<dbReference type="NCBIfam" id="TIGR01509">
    <property type="entry name" value="HAD-SF-IA-v3"/>
    <property type="match status" value="1"/>
</dbReference>
<keyword evidence="5" id="KW-0378">Hydrolase</keyword>
<organism evidence="5 6">
    <name type="scientific">Cognaticolwellia beringensis</name>
    <dbReference type="NCBI Taxonomy" id="1967665"/>
    <lineage>
        <taxon>Bacteria</taxon>
        <taxon>Pseudomonadati</taxon>
        <taxon>Pseudomonadota</taxon>
        <taxon>Gammaproteobacteria</taxon>
        <taxon>Alteromonadales</taxon>
        <taxon>Colwelliaceae</taxon>
        <taxon>Cognaticolwellia</taxon>
    </lineage>
</organism>
<evidence type="ECO:0000313" key="5">
    <source>
        <dbReference type="EMBL" id="ASP47274.1"/>
    </source>
</evidence>
<dbReference type="PANTHER" id="PTHR46193">
    <property type="entry name" value="6-PHOSPHOGLUCONATE PHOSPHATASE"/>
    <property type="match status" value="1"/>
</dbReference>
<dbReference type="CDD" id="cd07526">
    <property type="entry name" value="HAD_BPGM_like"/>
    <property type="match status" value="1"/>
</dbReference>
<protein>
    <submittedName>
        <fullName evidence="5">HAD family hydrolase</fullName>
    </submittedName>
</protein>
<dbReference type="SUPFAM" id="SSF56784">
    <property type="entry name" value="HAD-like"/>
    <property type="match status" value="1"/>
</dbReference>
<evidence type="ECO:0000256" key="4">
    <source>
        <dbReference type="ARBA" id="ARBA00022842"/>
    </source>
</evidence>
<dbReference type="Gene3D" id="3.40.50.1000">
    <property type="entry name" value="HAD superfamily/HAD-like"/>
    <property type="match status" value="1"/>
</dbReference>
<dbReference type="Gene3D" id="1.10.150.240">
    <property type="entry name" value="Putative phosphatase, domain 2"/>
    <property type="match status" value="1"/>
</dbReference>
<dbReference type="InterPro" id="IPR051600">
    <property type="entry name" value="Beta-PGM-like"/>
</dbReference>
<reference evidence="5 6" key="1">
    <citation type="submission" date="2017-08" db="EMBL/GenBank/DDBJ databases">
        <title>Complete genome of Colwellia sp. NB097-1, a psychrophile bacterium ioslated from Bering Sea.</title>
        <authorList>
            <person name="Chen X."/>
        </authorList>
    </citation>
    <scope>NUCLEOTIDE SEQUENCE [LARGE SCALE GENOMIC DNA]</scope>
    <source>
        <strain evidence="5 6">NB097-1</strain>
    </source>
</reference>
<dbReference type="AlphaFoldDB" id="A0A222G7B5"/>
<dbReference type="KEGG" id="cber:B5D82_05565"/>
<dbReference type="OrthoDB" id="9800058at2"/>
<evidence type="ECO:0000256" key="2">
    <source>
        <dbReference type="ARBA" id="ARBA00006171"/>
    </source>
</evidence>
<evidence type="ECO:0000256" key="1">
    <source>
        <dbReference type="ARBA" id="ARBA00001946"/>
    </source>
</evidence>
<gene>
    <name evidence="5" type="ORF">B5D82_05565</name>
</gene>
<dbReference type="GO" id="GO:0016787">
    <property type="term" value="F:hydrolase activity"/>
    <property type="evidence" value="ECO:0007669"/>
    <property type="project" value="UniProtKB-KW"/>
</dbReference>
<keyword evidence="4" id="KW-0460">Magnesium</keyword>
<evidence type="ECO:0000256" key="3">
    <source>
        <dbReference type="ARBA" id="ARBA00022723"/>
    </source>
</evidence>
<keyword evidence="6" id="KW-1185">Reference proteome</keyword>
<keyword evidence="3" id="KW-0479">Metal-binding</keyword>
<comment type="similarity">
    <text evidence="2">Belongs to the HAD-like hydrolase superfamily. CbbY/CbbZ/Gph/YieH family.</text>
</comment>
<dbReference type="InterPro" id="IPR023214">
    <property type="entry name" value="HAD_sf"/>
</dbReference>
<dbReference type="InterPro" id="IPR036412">
    <property type="entry name" value="HAD-like_sf"/>
</dbReference>
<comment type="cofactor">
    <cofactor evidence="1">
        <name>Mg(2+)</name>
        <dbReference type="ChEBI" id="CHEBI:18420"/>
    </cofactor>
</comment>
<dbReference type="PANTHER" id="PTHR46193:SF10">
    <property type="entry name" value="6-PHOSPHOGLUCONATE PHOSPHATASE"/>
    <property type="match status" value="1"/>
</dbReference>
<sequence length="236" mass="26398">MTESKALSRHNSINLVIFDCDGVLVDSEILSQRVLLSMLAEIGVVVSEDYFLINFLGYNFEHVTAKVFADFAVKLTSEFRQRYRAALIDVFASELQQTEHLDRILSQLNVNSCVATSGSPEKVKHSLHYTKLEQYFDGRVFTSSEVKNGKPAPDLFLHSAKKMGVEPHNCLVIEDSNAGIRAAQAANMHVIRYIGASHLKNKDITTQILDDVSTIGHWNQLFELVPSLSSSVNNER</sequence>
<dbReference type="SFLD" id="SFLDG01129">
    <property type="entry name" value="C1.5:_HAD__Beta-PGM__Phosphata"/>
    <property type="match status" value="1"/>
</dbReference>